<keyword evidence="3" id="KW-1185">Reference proteome</keyword>
<organism evidence="2 3">
    <name type="scientific">Niveibacterium microcysteis</name>
    <dbReference type="NCBI Taxonomy" id="2811415"/>
    <lineage>
        <taxon>Bacteria</taxon>
        <taxon>Pseudomonadati</taxon>
        <taxon>Pseudomonadota</taxon>
        <taxon>Betaproteobacteria</taxon>
        <taxon>Rhodocyclales</taxon>
        <taxon>Rhodocyclaceae</taxon>
        <taxon>Niveibacterium</taxon>
    </lineage>
</organism>
<feature type="transmembrane region" description="Helical" evidence="1">
    <location>
        <begin position="34"/>
        <end position="54"/>
    </location>
</feature>
<sequence length="81" mass="8766">MNRKQLTRVAIAYSLAVASALLMLALNVGGMLPGLILCAVVIGVLHLCFTAFEFSDIFGNSGRREVIPPEPDYVSKRSMPD</sequence>
<gene>
    <name evidence="2" type="ORF">JY500_16065</name>
</gene>
<evidence type="ECO:0000313" key="3">
    <source>
        <dbReference type="Proteomes" id="UP000663570"/>
    </source>
</evidence>
<reference evidence="2 3" key="1">
    <citation type="submission" date="2021-02" db="EMBL/GenBank/DDBJ databases">
        <title>Niveibacterium changnyeongensis HC41.</title>
        <authorList>
            <person name="Kang M."/>
        </authorList>
    </citation>
    <scope>NUCLEOTIDE SEQUENCE [LARGE SCALE GENOMIC DNA]</scope>
    <source>
        <strain evidence="2 3">HC41</strain>
    </source>
</reference>
<keyword evidence="1" id="KW-0812">Transmembrane</keyword>
<keyword evidence="1" id="KW-0472">Membrane</keyword>
<evidence type="ECO:0000313" key="2">
    <source>
        <dbReference type="EMBL" id="QSI75981.1"/>
    </source>
</evidence>
<keyword evidence="1" id="KW-1133">Transmembrane helix</keyword>
<feature type="transmembrane region" description="Helical" evidence="1">
    <location>
        <begin position="9"/>
        <end position="28"/>
    </location>
</feature>
<dbReference type="RefSeq" id="WP_172197171.1">
    <property type="nucleotide sequence ID" value="NZ_CP071060.1"/>
</dbReference>
<name>A0ABX7M2J0_9RHOO</name>
<accession>A0ABX7M2J0</accession>
<dbReference type="EMBL" id="CP071060">
    <property type="protein sequence ID" value="QSI75981.1"/>
    <property type="molecule type" value="Genomic_DNA"/>
</dbReference>
<evidence type="ECO:0000256" key="1">
    <source>
        <dbReference type="SAM" id="Phobius"/>
    </source>
</evidence>
<proteinExistence type="predicted"/>
<dbReference type="Proteomes" id="UP000663570">
    <property type="component" value="Chromosome"/>
</dbReference>
<protein>
    <submittedName>
        <fullName evidence="2">Uncharacterized protein</fullName>
    </submittedName>
</protein>